<feature type="region of interest" description="Disordered" evidence="1">
    <location>
        <begin position="204"/>
        <end position="224"/>
    </location>
</feature>
<sequence>MPKPRVVKSAPADKDKKCVMSRVSQKVSEQEGVEASNPCPSGPSLLPDWSENAHQQQGQGHEVITDPRPPGSPLQPCDGPTSARQRRLSGETAPTANSTAFDAPESELGELLRRLEAARGEMAIVSQRMEGLRMRVPNALECDGGDRTWRPPSDRMANPFNANKMVSLKPPSASQSQMHEEMLRMEEVVERFRQDERKRIAMKFGDQPPHTSTNPGIAGAADYNPPPWERTIGGSMERGRNFHPRADEPEEWRSRSHAMTGLNTSQMAARQTHRELTRIVDEAPGKIKPLFSLQRDMYCSYMLPWVRKDERQGALGVREKSQCMPQMFASRKAPVSVPARTTMRTGWMQSISPCDAARRPVRDVEKHMFYSSIRNQCKMQCS</sequence>
<gene>
    <name evidence="2" type="ORF">ZHAS_00004385</name>
</gene>
<evidence type="ECO:0000313" key="4">
    <source>
        <dbReference type="Proteomes" id="UP000030765"/>
    </source>
</evidence>
<keyword evidence="4" id="KW-1185">Reference proteome</keyword>
<evidence type="ECO:0000313" key="2">
    <source>
        <dbReference type="EMBL" id="KFB37154.1"/>
    </source>
</evidence>
<dbReference type="EMBL" id="ATLV01013063">
    <property type="status" value="NOT_ANNOTATED_CDS"/>
    <property type="molecule type" value="Genomic_DNA"/>
</dbReference>
<organism evidence="2">
    <name type="scientific">Anopheles sinensis</name>
    <name type="common">Mosquito</name>
    <dbReference type="NCBI Taxonomy" id="74873"/>
    <lineage>
        <taxon>Eukaryota</taxon>
        <taxon>Metazoa</taxon>
        <taxon>Ecdysozoa</taxon>
        <taxon>Arthropoda</taxon>
        <taxon>Hexapoda</taxon>
        <taxon>Insecta</taxon>
        <taxon>Pterygota</taxon>
        <taxon>Neoptera</taxon>
        <taxon>Endopterygota</taxon>
        <taxon>Diptera</taxon>
        <taxon>Nematocera</taxon>
        <taxon>Culicoidea</taxon>
        <taxon>Culicidae</taxon>
        <taxon>Anophelinae</taxon>
        <taxon>Anopheles</taxon>
    </lineage>
</organism>
<dbReference type="VEuPathDB" id="VectorBase:ASIC004385"/>
<name>A0A084VGR0_ANOSI</name>
<protein>
    <submittedName>
        <fullName evidence="2 3">Putative cyclase superfamily</fullName>
    </submittedName>
</protein>
<feature type="region of interest" description="Disordered" evidence="1">
    <location>
        <begin position="1"/>
        <end position="105"/>
    </location>
</feature>
<dbReference type="Proteomes" id="UP000030765">
    <property type="component" value="Unassembled WGS sequence"/>
</dbReference>
<proteinExistence type="predicted"/>
<accession>A0A084VGR0</accession>
<dbReference type="EMBL" id="KE524837">
    <property type="protein sequence ID" value="KFB37154.1"/>
    <property type="molecule type" value="Genomic_DNA"/>
</dbReference>
<evidence type="ECO:0000313" key="3">
    <source>
        <dbReference type="EnsemblMetazoa" id="ASIC004385-PA"/>
    </source>
</evidence>
<dbReference type="EnsemblMetazoa" id="ASIC004385-RA">
    <property type="protein sequence ID" value="ASIC004385-PA"/>
    <property type="gene ID" value="ASIC004385"/>
</dbReference>
<dbReference type="AlphaFoldDB" id="A0A084VGR0"/>
<reference evidence="2 4" key="1">
    <citation type="journal article" date="2014" name="BMC Genomics">
        <title>Genome sequence of Anopheles sinensis provides insight into genetics basis of mosquito competence for malaria parasites.</title>
        <authorList>
            <person name="Zhou D."/>
            <person name="Zhang D."/>
            <person name="Ding G."/>
            <person name="Shi L."/>
            <person name="Hou Q."/>
            <person name="Ye Y."/>
            <person name="Xu Y."/>
            <person name="Zhou H."/>
            <person name="Xiong C."/>
            <person name="Li S."/>
            <person name="Yu J."/>
            <person name="Hong S."/>
            <person name="Yu X."/>
            <person name="Zou P."/>
            <person name="Chen C."/>
            <person name="Chang X."/>
            <person name="Wang W."/>
            <person name="Lv Y."/>
            <person name="Sun Y."/>
            <person name="Ma L."/>
            <person name="Shen B."/>
            <person name="Zhu C."/>
        </authorList>
    </citation>
    <scope>NUCLEOTIDE SEQUENCE [LARGE SCALE GENOMIC DNA]</scope>
</reference>
<reference evidence="3" key="2">
    <citation type="submission" date="2020-05" db="UniProtKB">
        <authorList>
            <consortium name="EnsemblMetazoa"/>
        </authorList>
    </citation>
    <scope>IDENTIFICATION</scope>
</reference>
<evidence type="ECO:0000256" key="1">
    <source>
        <dbReference type="SAM" id="MobiDB-lite"/>
    </source>
</evidence>